<dbReference type="Pfam" id="PF04734">
    <property type="entry name" value="Ceramidase_alk"/>
    <property type="match status" value="1"/>
</dbReference>
<protein>
    <submittedName>
        <fullName evidence="2">Neutral/alkaline non-lysosomal ceramidase, N-terminal</fullName>
    </submittedName>
</protein>
<name>A0A1H8UJL4_9EURY</name>
<dbReference type="Proteomes" id="UP000199126">
    <property type="component" value="Unassembled WGS sequence"/>
</dbReference>
<dbReference type="AlphaFoldDB" id="A0A1H8UJL4"/>
<dbReference type="OrthoDB" id="31555at2157"/>
<dbReference type="RefSeq" id="WP_089826247.1">
    <property type="nucleotide sequence ID" value="NZ_FODV01000011.1"/>
</dbReference>
<dbReference type="EMBL" id="FODV01000011">
    <property type="protein sequence ID" value="SEP03153.1"/>
    <property type="molecule type" value="Genomic_DNA"/>
</dbReference>
<evidence type="ECO:0000313" key="3">
    <source>
        <dbReference type="Proteomes" id="UP000199126"/>
    </source>
</evidence>
<sequence>MTEFRAASARYDITPDSPQQLSGFGPGSIERVSTGVHSPLGVTALVVDDGETTVALVSLDLLNVSRKFTAKVRERVADLDLASVTLAATHTHSAPYIPGEFLEVNPLLSYEADTTEYVDDVIDVTVTAIREATTNLEPATLRLGRAENADVLWNRRGDGPVDPELLVLLVTGESGLRTVLFNFACHPTITRPLSTLVSADWLATAYEMVRNEMDATVLFINGATGDVNARDSRTPRSDEEAYECMETVGREIGETVLSAVADARAGEPLSGDITLSRRDVSLPKRELQPRSELEEEYAALTAKIDAHGGDEVAPKFQALSSDDPRKEPLLERWYAEERIRLHDIGWEEYVTSLTFIECGELSILTAPGEVHAQHGIDFKAATDTSALLVAGYADDYISYLPTEDVFPNGGYEVRTCKFSPEAIRRFRAAAYDLL</sequence>
<reference evidence="3" key="1">
    <citation type="submission" date="2016-10" db="EMBL/GenBank/DDBJ databases">
        <authorList>
            <person name="Varghese N."/>
            <person name="Submissions S."/>
        </authorList>
    </citation>
    <scope>NUCLEOTIDE SEQUENCE [LARGE SCALE GENOMIC DNA]</scope>
    <source>
        <strain evidence="3">CGMCC 1.10121</strain>
    </source>
</reference>
<evidence type="ECO:0000259" key="1">
    <source>
        <dbReference type="Pfam" id="PF04734"/>
    </source>
</evidence>
<accession>A0A1H8UJL4</accession>
<gene>
    <name evidence="2" type="ORF">SAMN04487948_11172</name>
</gene>
<feature type="domain" description="Neutral/alkaline non-lysosomal ceramidase N-terminal" evidence="1">
    <location>
        <begin position="9"/>
        <end position="209"/>
    </location>
</feature>
<dbReference type="InterPro" id="IPR031329">
    <property type="entry name" value="NEUT/ALK_ceramidase_N"/>
</dbReference>
<organism evidence="2 3">
    <name type="scientific">Halogranum amylolyticum</name>
    <dbReference type="NCBI Taxonomy" id="660520"/>
    <lineage>
        <taxon>Archaea</taxon>
        <taxon>Methanobacteriati</taxon>
        <taxon>Methanobacteriota</taxon>
        <taxon>Stenosarchaea group</taxon>
        <taxon>Halobacteria</taxon>
        <taxon>Halobacteriales</taxon>
        <taxon>Haloferacaceae</taxon>
    </lineage>
</organism>
<proteinExistence type="predicted"/>
<evidence type="ECO:0000313" key="2">
    <source>
        <dbReference type="EMBL" id="SEP03153.1"/>
    </source>
</evidence>
<keyword evidence="3" id="KW-1185">Reference proteome</keyword>